<dbReference type="Proteomes" id="UP000253141">
    <property type="component" value="Unassembled WGS sequence"/>
</dbReference>
<evidence type="ECO:0000256" key="4">
    <source>
        <dbReference type="ARBA" id="ARBA00023326"/>
    </source>
</evidence>
<keyword evidence="9" id="KW-0858">Xylan degradation</keyword>
<evidence type="ECO:0000256" key="1">
    <source>
        <dbReference type="ARBA" id="ARBA00022801"/>
    </source>
</evidence>
<feature type="chain" id="PRO_5016722504" description="Beta-xylanase" evidence="7">
    <location>
        <begin position="23"/>
        <end position="380"/>
    </location>
</feature>
<comment type="similarity">
    <text evidence="6">Belongs to the glycosyl hydrolase 10 (cellulase F) family.</text>
</comment>
<dbReference type="InterPro" id="IPR044846">
    <property type="entry name" value="GH10"/>
</dbReference>
<accession>A0A369I2B4</accession>
<keyword evidence="1 6" id="KW-0378">Hydrolase</keyword>
<keyword evidence="10" id="KW-1185">Reference proteome</keyword>
<dbReference type="PANTHER" id="PTHR31490:SF90">
    <property type="entry name" value="ENDO-1,4-BETA-XYLANASE A"/>
    <property type="match status" value="1"/>
</dbReference>
<dbReference type="SUPFAM" id="SSF51445">
    <property type="entry name" value="(Trans)glycosidases"/>
    <property type="match status" value="1"/>
</dbReference>
<dbReference type="InterPro" id="IPR017853">
    <property type="entry name" value="GH"/>
</dbReference>
<feature type="active site" description="Nucleophile" evidence="5">
    <location>
        <position position="263"/>
    </location>
</feature>
<evidence type="ECO:0000313" key="10">
    <source>
        <dbReference type="Proteomes" id="UP000253141"/>
    </source>
</evidence>
<evidence type="ECO:0000256" key="3">
    <source>
        <dbReference type="ARBA" id="ARBA00023295"/>
    </source>
</evidence>
<dbReference type="GO" id="GO:0045493">
    <property type="term" value="P:xylan catabolic process"/>
    <property type="evidence" value="ECO:0007669"/>
    <property type="project" value="UniProtKB-KW"/>
</dbReference>
<dbReference type="PANTHER" id="PTHR31490">
    <property type="entry name" value="GLYCOSYL HYDROLASE"/>
    <property type="match status" value="1"/>
</dbReference>
<gene>
    <name evidence="9" type="ORF">DVG78_27850</name>
</gene>
<sequence length="380" mass="43369">MKKGIQWLIFSFFTLIATFSEAQLTLKEAYKDAFKMGVAVNDAIVSGRDKASQKIVVKQFNTITLENSMKAGLINPQPGVFKYEPADAYVEFGKKNNMFVIGHTLVWHNQTPAWFFQDDSGKPKSKEAVAERLQEHIKTVAGRYAGKVQAWDVVNEVIDDDGSYRPTTWVKGIGDGDELVKLSFKYAAQYAPNTELYYNDFNAWRPSKRDGIVKMVKMLQKEGIRIDGIGIQGHWGLNYPKTEYIEAAIDAYAALGLKVMITELDVDVLPLTKEGQIIGQGMSEKQFQNEEFKTFLDPYSNGLPDSVQKALADRYAQLFEIFYRKRDKIDRVTMWGIHDGMSWKNDYPIPNRTNYPMLWDRNKQPKPAFDAILKVPQKSK</sequence>
<keyword evidence="2 6" id="KW-0119">Carbohydrate metabolism</keyword>
<name>A0A369I2B4_9BACT</name>
<reference evidence="9 10" key="1">
    <citation type="submission" date="2018-07" db="EMBL/GenBank/DDBJ databases">
        <title>Genome analysis of Runella aurantiaca.</title>
        <authorList>
            <person name="Yang X."/>
        </authorList>
    </citation>
    <scope>NUCLEOTIDE SEQUENCE [LARGE SCALE GENOMIC DNA]</scope>
    <source>
        <strain evidence="9 10">YX9</strain>
    </source>
</reference>
<dbReference type="InterPro" id="IPR031158">
    <property type="entry name" value="GH10_AS"/>
</dbReference>
<evidence type="ECO:0000256" key="7">
    <source>
        <dbReference type="SAM" id="SignalP"/>
    </source>
</evidence>
<dbReference type="PRINTS" id="PR00134">
    <property type="entry name" value="GLHYDRLASE10"/>
</dbReference>
<dbReference type="Pfam" id="PF00331">
    <property type="entry name" value="Glyco_hydro_10"/>
    <property type="match status" value="1"/>
</dbReference>
<dbReference type="Gene3D" id="3.20.20.80">
    <property type="entry name" value="Glycosidases"/>
    <property type="match status" value="1"/>
</dbReference>
<proteinExistence type="inferred from homology"/>
<dbReference type="PROSITE" id="PS00591">
    <property type="entry name" value="GH10_1"/>
    <property type="match status" value="1"/>
</dbReference>
<evidence type="ECO:0000256" key="2">
    <source>
        <dbReference type="ARBA" id="ARBA00023277"/>
    </source>
</evidence>
<evidence type="ECO:0000259" key="8">
    <source>
        <dbReference type="PROSITE" id="PS51760"/>
    </source>
</evidence>
<evidence type="ECO:0000256" key="5">
    <source>
        <dbReference type="PROSITE-ProRule" id="PRU10061"/>
    </source>
</evidence>
<dbReference type="PROSITE" id="PS51760">
    <property type="entry name" value="GH10_2"/>
    <property type="match status" value="1"/>
</dbReference>
<evidence type="ECO:0000313" key="9">
    <source>
        <dbReference type="EMBL" id="RDB02627.1"/>
    </source>
</evidence>
<feature type="signal peptide" evidence="7">
    <location>
        <begin position="1"/>
        <end position="22"/>
    </location>
</feature>
<dbReference type="EMBL" id="QPIW01000039">
    <property type="protein sequence ID" value="RDB02627.1"/>
    <property type="molecule type" value="Genomic_DNA"/>
</dbReference>
<comment type="catalytic activity">
    <reaction evidence="6">
        <text>Endohydrolysis of (1-&gt;4)-beta-D-xylosidic linkages in xylans.</text>
        <dbReference type="EC" id="3.2.1.8"/>
    </reaction>
</comment>
<dbReference type="EC" id="3.2.1.8" evidence="6"/>
<keyword evidence="7" id="KW-0732">Signal</keyword>
<dbReference type="SMART" id="SM00633">
    <property type="entry name" value="Glyco_10"/>
    <property type="match status" value="1"/>
</dbReference>
<protein>
    <recommendedName>
        <fullName evidence="6">Beta-xylanase</fullName>
        <ecNumber evidence="6">3.2.1.8</ecNumber>
    </recommendedName>
</protein>
<comment type="caution">
    <text evidence="9">The sequence shown here is derived from an EMBL/GenBank/DDBJ whole genome shotgun (WGS) entry which is preliminary data.</text>
</comment>
<dbReference type="RefSeq" id="WP_114464289.1">
    <property type="nucleotide sequence ID" value="NZ_QPIW01000039.1"/>
</dbReference>
<dbReference type="GO" id="GO:0031176">
    <property type="term" value="F:endo-1,4-beta-xylanase activity"/>
    <property type="evidence" value="ECO:0007669"/>
    <property type="project" value="UniProtKB-EC"/>
</dbReference>
<evidence type="ECO:0000256" key="6">
    <source>
        <dbReference type="RuleBase" id="RU361174"/>
    </source>
</evidence>
<dbReference type="AlphaFoldDB" id="A0A369I2B4"/>
<keyword evidence="4 6" id="KW-0624">Polysaccharide degradation</keyword>
<feature type="domain" description="GH10" evidence="8">
    <location>
        <begin position="20"/>
        <end position="375"/>
    </location>
</feature>
<organism evidence="9 10">
    <name type="scientific">Runella aurantiaca</name>
    <dbReference type="NCBI Taxonomy" id="2282308"/>
    <lineage>
        <taxon>Bacteria</taxon>
        <taxon>Pseudomonadati</taxon>
        <taxon>Bacteroidota</taxon>
        <taxon>Cytophagia</taxon>
        <taxon>Cytophagales</taxon>
        <taxon>Spirosomataceae</taxon>
        <taxon>Runella</taxon>
    </lineage>
</organism>
<keyword evidence="3 6" id="KW-0326">Glycosidase</keyword>
<dbReference type="OrthoDB" id="9809277at2"/>
<dbReference type="InterPro" id="IPR001000">
    <property type="entry name" value="GH10_dom"/>
</dbReference>